<dbReference type="AlphaFoldDB" id="A0A167SXD8"/>
<gene>
    <name evidence="2" type="ORF">EN45_062120</name>
</gene>
<dbReference type="Proteomes" id="UP000076449">
    <property type="component" value="Chromosome II"/>
</dbReference>
<evidence type="ECO:0000256" key="1">
    <source>
        <dbReference type="SAM" id="MobiDB-lite"/>
    </source>
</evidence>
<sequence length="223" mass="24264">MTSQSGHGLLRALAPFPSDHPPTASQPVPRRAKRSNACTACSARKSKRAAPLPTFNSKELGSGQAIEDAITKDAAQASDTENAERQDQAIKYCIGSHLARYGPAKTKEPFQMDDRTPVLVEKMLEFQYPRKDTIGRDTAGAGDAQLDSNAGLGVNRERAEETSMNYTMGERDSNELVAEMDAATNENVMPSPDNAALDIMDEFPPDERRTRIAPGLENLLKMA</sequence>
<accession>A0A167SXD8</accession>
<organism evidence="2">
    <name type="scientific">Penicillium chrysogenum</name>
    <name type="common">Penicillium notatum</name>
    <dbReference type="NCBI Taxonomy" id="5076"/>
    <lineage>
        <taxon>Eukaryota</taxon>
        <taxon>Fungi</taxon>
        <taxon>Dikarya</taxon>
        <taxon>Ascomycota</taxon>
        <taxon>Pezizomycotina</taxon>
        <taxon>Eurotiomycetes</taxon>
        <taxon>Eurotiomycetidae</taxon>
        <taxon>Eurotiales</taxon>
        <taxon>Aspergillaceae</taxon>
        <taxon>Penicillium</taxon>
        <taxon>Penicillium chrysogenum species complex</taxon>
    </lineage>
</organism>
<proteinExistence type="predicted"/>
<reference evidence="2" key="1">
    <citation type="journal article" date="2014" name="Genome Announc.">
        <title>Complete sequencing and chromosome-scale genome assembly of the industrial progenitor strain P2niaD18 from the penicillin producer Penicillium chrysogenum.</title>
        <authorList>
            <person name="Specht T."/>
            <person name="Dahlmann T.A."/>
            <person name="Zadra I."/>
            <person name="Kurnsteiner H."/>
            <person name="Kuck U."/>
        </authorList>
    </citation>
    <scope>NUCLEOTIDE SEQUENCE [LARGE SCALE GENOMIC DNA]</scope>
    <source>
        <strain evidence="2">P2niaD18</strain>
    </source>
</reference>
<feature type="region of interest" description="Disordered" evidence="1">
    <location>
        <begin position="134"/>
        <end position="162"/>
    </location>
</feature>
<dbReference type="EMBL" id="CM002799">
    <property type="protein sequence ID" value="KZN87651.1"/>
    <property type="molecule type" value="Genomic_DNA"/>
</dbReference>
<protein>
    <submittedName>
        <fullName evidence="2">Uncharacterized protein</fullName>
    </submittedName>
</protein>
<feature type="region of interest" description="Disordered" evidence="1">
    <location>
        <begin position="1"/>
        <end position="60"/>
    </location>
</feature>
<name>A0A167SXD8_PENCH</name>
<evidence type="ECO:0000313" key="2">
    <source>
        <dbReference type="EMBL" id="KZN87651.1"/>
    </source>
</evidence>